<evidence type="ECO:0000256" key="6">
    <source>
        <dbReference type="ARBA" id="ARBA00022927"/>
    </source>
</evidence>
<reference evidence="12" key="1">
    <citation type="journal article" date="2020" name="Stud. Mycol.">
        <title>101 Dothideomycetes genomes: a test case for predicting lifestyles and emergence of pathogens.</title>
        <authorList>
            <person name="Haridas S."/>
            <person name="Albert R."/>
            <person name="Binder M."/>
            <person name="Bloem J."/>
            <person name="Labutti K."/>
            <person name="Salamov A."/>
            <person name="Andreopoulos B."/>
            <person name="Baker S."/>
            <person name="Barry K."/>
            <person name="Bills G."/>
            <person name="Bluhm B."/>
            <person name="Cannon C."/>
            <person name="Castanera R."/>
            <person name="Culley D."/>
            <person name="Daum C."/>
            <person name="Ezra D."/>
            <person name="Gonzalez J."/>
            <person name="Henrissat B."/>
            <person name="Kuo A."/>
            <person name="Liang C."/>
            <person name="Lipzen A."/>
            <person name="Lutzoni F."/>
            <person name="Magnuson J."/>
            <person name="Mondo S."/>
            <person name="Nolan M."/>
            <person name="Ohm R."/>
            <person name="Pangilinan J."/>
            <person name="Park H.-J."/>
            <person name="Ramirez L."/>
            <person name="Alfaro M."/>
            <person name="Sun H."/>
            <person name="Tritt A."/>
            <person name="Yoshinaga Y."/>
            <person name="Zwiers L.-H."/>
            <person name="Turgeon B."/>
            <person name="Goodwin S."/>
            <person name="Spatafora J."/>
            <person name="Crous P."/>
            <person name="Grigoriev I."/>
        </authorList>
    </citation>
    <scope>NUCLEOTIDE SEQUENCE</scope>
    <source>
        <strain evidence="12">CBS 133067</strain>
    </source>
</reference>
<keyword evidence="7 11" id="KW-1133">Transmembrane helix</keyword>
<dbReference type="PANTHER" id="PTHR12430:SF0">
    <property type="entry name" value="TRANSLOCASE OF OUTER MITOCHONDRIAL MEMBRANE 20"/>
    <property type="match status" value="1"/>
</dbReference>
<evidence type="ECO:0000256" key="11">
    <source>
        <dbReference type="SAM" id="Phobius"/>
    </source>
</evidence>
<evidence type="ECO:0000256" key="2">
    <source>
        <dbReference type="ARBA" id="ARBA00005792"/>
    </source>
</evidence>
<keyword evidence="9 10" id="KW-0472">Membrane</keyword>
<dbReference type="Pfam" id="PF02064">
    <property type="entry name" value="MAS20"/>
    <property type="match status" value="1"/>
</dbReference>
<evidence type="ECO:0000256" key="7">
    <source>
        <dbReference type="ARBA" id="ARBA00022989"/>
    </source>
</evidence>
<dbReference type="GO" id="GO:0008320">
    <property type="term" value="F:protein transmembrane transporter activity"/>
    <property type="evidence" value="ECO:0007669"/>
    <property type="project" value="TreeGrafter"/>
</dbReference>
<dbReference type="GO" id="GO:0016031">
    <property type="term" value="P:tRNA import into mitochondrion"/>
    <property type="evidence" value="ECO:0007669"/>
    <property type="project" value="TreeGrafter"/>
</dbReference>
<dbReference type="EMBL" id="ML978122">
    <property type="protein sequence ID" value="KAF2103594.1"/>
    <property type="molecule type" value="Genomic_DNA"/>
</dbReference>
<feature type="transmembrane region" description="Helical" evidence="11">
    <location>
        <begin position="6"/>
        <end position="28"/>
    </location>
</feature>
<comment type="similarity">
    <text evidence="2 10">Belongs to the Tom20 family.</text>
</comment>
<dbReference type="OrthoDB" id="2154253at2759"/>
<accession>A0A9P4IQ13</accession>
<comment type="caution">
    <text evidence="12">The sequence shown here is derived from an EMBL/GenBank/DDBJ whole genome shotgun (WGS) entry which is preliminary data.</text>
</comment>
<keyword evidence="12" id="KW-0675">Receptor</keyword>
<dbReference type="AlphaFoldDB" id="A0A9P4IQ13"/>
<dbReference type="GO" id="GO:0006605">
    <property type="term" value="P:protein targeting"/>
    <property type="evidence" value="ECO:0007669"/>
    <property type="project" value="InterPro"/>
</dbReference>
<dbReference type="Gene3D" id="1.20.960.10">
    <property type="entry name" value="Mitochondrial outer membrane translocase complex, subunit Tom20 domain"/>
    <property type="match status" value="1"/>
</dbReference>
<evidence type="ECO:0000256" key="4">
    <source>
        <dbReference type="ARBA" id="ARBA00022692"/>
    </source>
</evidence>
<protein>
    <submittedName>
        <fullName evidence="12">Protein import receptor MAS20</fullName>
    </submittedName>
</protein>
<dbReference type="InterPro" id="IPR002056">
    <property type="entry name" value="MAS20"/>
</dbReference>
<organism evidence="12 13">
    <name type="scientific">Rhizodiscina lignyota</name>
    <dbReference type="NCBI Taxonomy" id="1504668"/>
    <lineage>
        <taxon>Eukaryota</taxon>
        <taxon>Fungi</taxon>
        <taxon>Dikarya</taxon>
        <taxon>Ascomycota</taxon>
        <taxon>Pezizomycotina</taxon>
        <taxon>Dothideomycetes</taxon>
        <taxon>Pleosporomycetidae</taxon>
        <taxon>Aulographales</taxon>
        <taxon>Rhizodiscinaceae</taxon>
        <taxon>Rhizodiscina</taxon>
    </lineage>
</organism>
<keyword evidence="5 10" id="KW-1000">Mitochondrion outer membrane</keyword>
<evidence type="ECO:0000256" key="5">
    <source>
        <dbReference type="ARBA" id="ARBA00022787"/>
    </source>
</evidence>
<keyword evidence="6" id="KW-0653">Protein transport</keyword>
<dbReference type="GO" id="GO:0030943">
    <property type="term" value="F:mitochondrion targeting sequence binding"/>
    <property type="evidence" value="ECO:0007669"/>
    <property type="project" value="TreeGrafter"/>
</dbReference>
<proteinExistence type="inferred from homology"/>
<dbReference type="PANTHER" id="PTHR12430">
    <property type="entry name" value="MITOCHONDRIAL IMPORT RECEPTOR SUBUNIT TOM20"/>
    <property type="match status" value="1"/>
</dbReference>
<evidence type="ECO:0000256" key="3">
    <source>
        <dbReference type="ARBA" id="ARBA00022448"/>
    </source>
</evidence>
<dbReference type="GO" id="GO:0006886">
    <property type="term" value="P:intracellular protein transport"/>
    <property type="evidence" value="ECO:0007669"/>
    <property type="project" value="InterPro"/>
</dbReference>
<dbReference type="PRINTS" id="PR00351">
    <property type="entry name" value="OM20RECEPTOR"/>
</dbReference>
<evidence type="ECO:0000256" key="1">
    <source>
        <dbReference type="ARBA" id="ARBA00004572"/>
    </source>
</evidence>
<keyword evidence="8 10" id="KW-0496">Mitochondrion</keyword>
<evidence type="ECO:0000256" key="9">
    <source>
        <dbReference type="ARBA" id="ARBA00023136"/>
    </source>
</evidence>
<keyword evidence="13" id="KW-1185">Reference proteome</keyword>
<dbReference type="Proteomes" id="UP000799772">
    <property type="component" value="Unassembled WGS sequence"/>
</dbReference>
<keyword evidence="3" id="KW-0813">Transport</keyword>
<comment type="subcellular location">
    <subcellularLocation>
        <location evidence="1">Mitochondrion outer membrane</location>
        <topology evidence="1">Single-pass membrane protein</topology>
    </subcellularLocation>
</comment>
<sequence length="181" mass="19870">MSTQSSTGPIVAASIGVFATGFLAYALYFDHRRRTDPDFRKALKRESKRQAKAAKEEAEAEDVQRRKKIRDLVAEANAEGYPSDPERVEEYFMTEVAEGEKKISDGSVGSDPVDAALCFYKALKVYPNQEDLIHIFDKTVPKASDLPPILDILAQMIAADPSIRIRSSTAGSAASDRGVDD</sequence>
<dbReference type="GO" id="GO:0005742">
    <property type="term" value="C:mitochondrial outer membrane translocase complex"/>
    <property type="evidence" value="ECO:0007669"/>
    <property type="project" value="UniProtKB-UniRule"/>
</dbReference>
<evidence type="ECO:0000313" key="12">
    <source>
        <dbReference type="EMBL" id="KAF2103594.1"/>
    </source>
</evidence>
<name>A0A9P4IQ13_9PEZI</name>
<evidence type="ECO:0000256" key="10">
    <source>
        <dbReference type="PIRNR" id="PIRNR037707"/>
    </source>
</evidence>
<dbReference type="SUPFAM" id="SSF47157">
    <property type="entry name" value="Mitochondrial import receptor subunit Tom20"/>
    <property type="match status" value="1"/>
</dbReference>
<dbReference type="PIRSF" id="PIRSF037707">
    <property type="entry name" value="MAS20_rcpt"/>
    <property type="match status" value="1"/>
</dbReference>
<evidence type="ECO:0000313" key="13">
    <source>
        <dbReference type="Proteomes" id="UP000799772"/>
    </source>
</evidence>
<evidence type="ECO:0000256" key="8">
    <source>
        <dbReference type="ARBA" id="ARBA00023128"/>
    </source>
</evidence>
<keyword evidence="4 11" id="KW-0812">Transmembrane</keyword>
<dbReference type="GO" id="GO:0030150">
    <property type="term" value="P:protein import into mitochondrial matrix"/>
    <property type="evidence" value="ECO:0007669"/>
    <property type="project" value="TreeGrafter"/>
</dbReference>
<gene>
    <name evidence="12" type="ORF">NA57DRAFT_32002</name>
</gene>
<dbReference type="InterPro" id="IPR023392">
    <property type="entry name" value="Tom20_dom_sf"/>
</dbReference>